<feature type="compositionally biased region" description="Polar residues" evidence="1">
    <location>
        <begin position="504"/>
        <end position="515"/>
    </location>
</feature>
<evidence type="ECO:0000313" key="3">
    <source>
        <dbReference type="EMBL" id="KMP03656.1"/>
    </source>
</evidence>
<dbReference type="EMBL" id="DS028094">
    <property type="protein sequence ID" value="KMP03656.1"/>
    <property type="molecule type" value="Genomic_DNA"/>
</dbReference>
<accession>A0A0J6Y4R2</accession>
<evidence type="ECO:0000313" key="4">
    <source>
        <dbReference type="Proteomes" id="UP000054565"/>
    </source>
</evidence>
<protein>
    <recommendedName>
        <fullName evidence="2">CID domain-containing protein</fullName>
    </recommendedName>
</protein>
<dbReference type="InterPro" id="IPR006569">
    <property type="entry name" value="CID_dom"/>
</dbReference>
<gene>
    <name evidence="3" type="ORF">CIRG_03348</name>
</gene>
<feature type="region of interest" description="Disordered" evidence="1">
    <location>
        <begin position="336"/>
        <end position="555"/>
    </location>
</feature>
<organism evidence="3 4">
    <name type="scientific">Coccidioides immitis RMSCC 2394</name>
    <dbReference type="NCBI Taxonomy" id="404692"/>
    <lineage>
        <taxon>Eukaryota</taxon>
        <taxon>Fungi</taxon>
        <taxon>Dikarya</taxon>
        <taxon>Ascomycota</taxon>
        <taxon>Pezizomycotina</taxon>
        <taxon>Eurotiomycetes</taxon>
        <taxon>Eurotiomycetidae</taxon>
        <taxon>Onygenales</taxon>
        <taxon>Onygenaceae</taxon>
        <taxon>Coccidioides</taxon>
    </lineage>
</organism>
<dbReference type="Gene3D" id="1.25.40.90">
    <property type="match status" value="1"/>
</dbReference>
<proteinExistence type="predicted"/>
<feature type="compositionally biased region" description="Low complexity" evidence="1">
    <location>
        <begin position="460"/>
        <end position="471"/>
    </location>
</feature>
<reference evidence="4" key="1">
    <citation type="journal article" date="2010" name="Genome Res.">
        <title>Population genomic sequencing of Coccidioides fungi reveals recent hybridization and transposon control.</title>
        <authorList>
            <person name="Neafsey D.E."/>
            <person name="Barker B.M."/>
            <person name="Sharpton T.J."/>
            <person name="Stajich J.E."/>
            <person name="Park D.J."/>
            <person name="Whiston E."/>
            <person name="Hung C.-Y."/>
            <person name="McMahan C."/>
            <person name="White J."/>
            <person name="Sykes S."/>
            <person name="Heiman D."/>
            <person name="Young S."/>
            <person name="Zeng Q."/>
            <person name="Abouelleil A."/>
            <person name="Aftuck L."/>
            <person name="Bessette D."/>
            <person name="Brown A."/>
            <person name="FitzGerald M."/>
            <person name="Lui A."/>
            <person name="Macdonald J.P."/>
            <person name="Priest M."/>
            <person name="Orbach M.J."/>
            <person name="Galgiani J.N."/>
            <person name="Kirkland T.N."/>
            <person name="Cole G.T."/>
            <person name="Birren B.W."/>
            <person name="Henn M.R."/>
            <person name="Taylor J.W."/>
            <person name="Rounsley S.D."/>
        </authorList>
    </citation>
    <scope>NUCLEOTIDE SEQUENCE [LARGE SCALE GENOMIC DNA]</scope>
    <source>
        <strain evidence="4">RMSCC 2394</strain>
    </source>
</reference>
<evidence type="ECO:0000259" key="2">
    <source>
        <dbReference type="PROSITE" id="PS51391"/>
    </source>
</evidence>
<dbReference type="AlphaFoldDB" id="A0A0J6Y4R2"/>
<dbReference type="PANTHER" id="PTHR12323:SF0">
    <property type="entry name" value="CALCIUM HOMEOSTASIS ENDOPLASMIC RETICULUM PROTEIN"/>
    <property type="match status" value="1"/>
</dbReference>
<dbReference type="GO" id="GO:0006874">
    <property type="term" value="P:intracellular calcium ion homeostasis"/>
    <property type="evidence" value="ECO:0007669"/>
    <property type="project" value="TreeGrafter"/>
</dbReference>
<feature type="compositionally biased region" description="Low complexity" evidence="1">
    <location>
        <begin position="543"/>
        <end position="553"/>
    </location>
</feature>
<sequence>MTSHQVAIAKASFSAGLLRPDPTSVPRDEITEFHNALDTALSRCSPANIQACKAWILKNITESANRVGVLGKYLTALATFFPSTRDLQTQASSNEAQKASPKRKRLHILYLLNDLLHHTKYHSGHTSPFATLTGSLQPYLVDLFALAAAFDRQRNPNHFRRLAELLDIWEYDGYYSKDYINKLRETVANPEFQDAQGLESTGQGMRAQAGKKIHPKDVPYIMPATHGDPMASYHELPAGNLLPHIIPNSSIPIKTQSVKALQFVAGPADESLIRAVKSLLKDVDQIYGTSNVDVDDTAEIDIDELGQITAHDEVTGESLDGDAYYGWSRSFCQKMKQKRGAKDESRSPSRSRSRSYSPPKRRRHSDSRSAGDQRRSWSRGSLDSGGYRNRRRSSRSLSRSQSPPRRRRRSHSRSRSYSPPPAPQRPSSPPSQQKSALAGVPPPPPPSIQAPFNSPHHYHPSPQQSGSPQPSMFVPPPRPPNYHGPWPPPPPPPPIPNQHGFPGSSASPQAMNMNVNIPGYGQPPFMPPMPGTPFVPPPPPPGHAQQGQAPHPGQDQHVKTIVEMVDQAVDGEVEDGLEEAGHDFPSVDLIKQIVYLEIAISVAGAIYIAKIQTEQFLFDHKSFLDTTGGK</sequence>
<dbReference type="STRING" id="404692.A0A0J6Y4R2"/>
<dbReference type="Proteomes" id="UP000054565">
    <property type="component" value="Unassembled WGS sequence"/>
</dbReference>
<feature type="compositionally biased region" description="Basic residues" evidence="1">
    <location>
        <begin position="349"/>
        <end position="365"/>
    </location>
</feature>
<evidence type="ECO:0000256" key="1">
    <source>
        <dbReference type="SAM" id="MobiDB-lite"/>
    </source>
</evidence>
<dbReference type="PANTHER" id="PTHR12323">
    <property type="entry name" value="SR-RELATED CTD ASSOCIATED FACTOR 6"/>
    <property type="match status" value="1"/>
</dbReference>
<dbReference type="InterPro" id="IPR008942">
    <property type="entry name" value="ENTH_VHS"/>
</dbReference>
<dbReference type="Pfam" id="PF04818">
    <property type="entry name" value="CID"/>
    <property type="match status" value="1"/>
</dbReference>
<feature type="compositionally biased region" description="Pro residues" evidence="1">
    <location>
        <begin position="473"/>
        <end position="496"/>
    </location>
</feature>
<feature type="compositionally biased region" description="Basic residues" evidence="1">
    <location>
        <begin position="404"/>
        <end position="414"/>
    </location>
</feature>
<feature type="compositionally biased region" description="Basic and acidic residues" evidence="1">
    <location>
        <begin position="366"/>
        <end position="375"/>
    </location>
</feature>
<feature type="compositionally biased region" description="Pro residues" evidence="1">
    <location>
        <begin position="418"/>
        <end position="429"/>
    </location>
</feature>
<dbReference type="GO" id="GO:0048471">
    <property type="term" value="C:perinuclear region of cytoplasm"/>
    <property type="evidence" value="ECO:0007669"/>
    <property type="project" value="TreeGrafter"/>
</dbReference>
<dbReference type="OrthoDB" id="21470at2759"/>
<feature type="domain" description="CID" evidence="2">
    <location>
        <begin position="25"/>
        <end position="191"/>
    </location>
</feature>
<dbReference type="SMART" id="SM00582">
    <property type="entry name" value="RPR"/>
    <property type="match status" value="1"/>
</dbReference>
<name>A0A0J6Y4R2_COCIT</name>
<dbReference type="PROSITE" id="PS51391">
    <property type="entry name" value="CID"/>
    <property type="match status" value="1"/>
</dbReference>
<feature type="compositionally biased region" description="Pro residues" evidence="1">
    <location>
        <begin position="524"/>
        <end position="542"/>
    </location>
</feature>